<feature type="compositionally biased region" description="Basic residues" evidence="1">
    <location>
        <begin position="75"/>
        <end position="85"/>
    </location>
</feature>
<proteinExistence type="predicted"/>
<evidence type="ECO:0000256" key="1">
    <source>
        <dbReference type="SAM" id="MobiDB-lite"/>
    </source>
</evidence>
<sequence>MCDTPDSKIRFALAHKRPLRGPAPLMNRAAHDTTITALRRLGRVRPPLAYRFRIKALDVDRFILHLNSERGSLSRLRRQTGRGKRQTAPTRLISRPLRDVRP</sequence>
<comment type="caution">
    <text evidence="2">The sequence shown here is derived from an EMBL/GenBank/DDBJ whole genome shotgun (WGS) entry which is preliminary data.</text>
</comment>
<feature type="region of interest" description="Disordered" evidence="1">
    <location>
        <begin position="75"/>
        <end position="102"/>
    </location>
</feature>
<gene>
    <name evidence="2" type="ORF">EVAR_26838_1</name>
</gene>
<reference evidence="2 3" key="1">
    <citation type="journal article" date="2019" name="Commun. Biol.">
        <title>The bagworm genome reveals a unique fibroin gene that provides high tensile strength.</title>
        <authorList>
            <person name="Kono N."/>
            <person name="Nakamura H."/>
            <person name="Ohtoshi R."/>
            <person name="Tomita M."/>
            <person name="Numata K."/>
            <person name="Arakawa K."/>
        </authorList>
    </citation>
    <scope>NUCLEOTIDE SEQUENCE [LARGE SCALE GENOMIC DNA]</scope>
</reference>
<dbReference type="AlphaFoldDB" id="A0A4C1VWK3"/>
<evidence type="ECO:0000313" key="2">
    <source>
        <dbReference type="EMBL" id="GBP43163.1"/>
    </source>
</evidence>
<keyword evidence="3" id="KW-1185">Reference proteome</keyword>
<dbReference type="Proteomes" id="UP000299102">
    <property type="component" value="Unassembled WGS sequence"/>
</dbReference>
<evidence type="ECO:0000313" key="3">
    <source>
        <dbReference type="Proteomes" id="UP000299102"/>
    </source>
</evidence>
<organism evidence="2 3">
    <name type="scientific">Eumeta variegata</name>
    <name type="common">Bagworm moth</name>
    <name type="synonym">Eumeta japonica</name>
    <dbReference type="NCBI Taxonomy" id="151549"/>
    <lineage>
        <taxon>Eukaryota</taxon>
        <taxon>Metazoa</taxon>
        <taxon>Ecdysozoa</taxon>
        <taxon>Arthropoda</taxon>
        <taxon>Hexapoda</taxon>
        <taxon>Insecta</taxon>
        <taxon>Pterygota</taxon>
        <taxon>Neoptera</taxon>
        <taxon>Endopterygota</taxon>
        <taxon>Lepidoptera</taxon>
        <taxon>Glossata</taxon>
        <taxon>Ditrysia</taxon>
        <taxon>Tineoidea</taxon>
        <taxon>Psychidae</taxon>
        <taxon>Oiketicinae</taxon>
        <taxon>Eumeta</taxon>
    </lineage>
</organism>
<dbReference type="EMBL" id="BGZK01000431">
    <property type="protein sequence ID" value="GBP43163.1"/>
    <property type="molecule type" value="Genomic_DNA"/>
</dbReference>
<name>A0A4C1VWK3_EUMVA</name>
<accession>A0A4C1VWK3</accession>
<protein>
    <submittedName>
        <fullName evidence="2">Uncharacterized protein</fullName>
    </submittedName>
</protein>